<proteinExistence type="predicted"/>
<feature type="domain" description="SUEL-type lectin" evidence="4">
    <location>
        <begin position="175"/>
        <end position="261"/>
    </location>
</feature>
<keyword evidence="6" id="KW-1185">Reference proteome</keyword>
<dbReference type="OrthoDB" id="1100386at2759"/>
<evidence type="ECO:0000256" key="2">
    <source>
        <dbReference type="ARBA" id="ARBA00022737"/>
    </source>
</evidence>
<protein>
    <submittedName>
        <fullName evidence="5">(Atlantic silverside) hypothetical protein</fullName>
    </submittedName>
</protein>
<evidence type="ECO:0000256" key="1">
    <source>
        <dbReference type="ARBA" id="ARBA00022734"/>
    </source>
</evidence>
<dbReference type="PANTHER" id="PTHR46780">
    <property type="entry name" value="PROTEIN EVA-1"/>
    <property type="match status" value="1"/>
</dbReference>
<organism evidence="5 6">
    <name type="scientific">Menidia menidia</name>
    <name type="common">Atlantic silverside</name>
    <dbReference type="NCBI Taxonomy" id="238744"/>
    <lineage>
        <taxon>Eukaryota</taxon>
        <taxon>Metazoa</taxon>
        <taxon>Chordata</taxon>
        <taxon>Craniata</taxon>
        <taxon>Vertebrata</taxon>
        <taxon>Euteleostomi</taxon>
        <taxon>Actinopterygii</taxon>
        <taxon>Neopterygii</taxon>
        <taxon>Teleostei</taxon>
        <taxon>Neoteleostei</taxon>
        <taxon>Acanthomorphata</taxon>
        <taxon>Ovalentaria</taxon>
        <taxon>Atherinomorphae</taxon>
        <taxon>Atheriniformes</taxon>
        <taxon>Atherinopsidae</taxon>
        <taxon>Menidiinae</taxon>
        <taxon>Menidia</taxon>
    </lineage>
</organism>
<comment type="caution">
    <text evidence="5">The sequence shown here is derived from an EMBL/GenBank/DDBJ whole genome shotgun (WGS) entry which is preliminary data.</text>
</comment>
<dbReference type="Proteomes" id="UP000677803">
    <property type="component" value="Unassembled WGS sequence"/>
</dbReference>
<dbReference type="Gene3D" id="2.60.120.740">
    <property type="match status" value="4"/>
</dbReference>
<dbReference type="GO" id="GO:0030246">
    <property type="term" value="F:carbohydrate binding"/>
    <property type="evidence" value="ECO:0007669"/>
    <property type="project" value="UniProtKB-KW"/>
</dbReference>
<dbReference type="EMBL" id="CAJRST010041110">
    <property type="protein sequence ID" value="CAG6021167.1"/>
    <property type="molecule type" value="Genomic_DNA"/>
</dbReference>
<dbReference type="PROSITE" id="PS50228">
    <property type="entry name" value="SUEL_LECTIN"/>
    <property type="match status" value="4"/>
</dbReference>
<accession>A0A8S4BPW1</accession>
<reference evidence="5" key="1">
    <citation type="submission" date="2021-05" db="EMBL/GenBank/DDBJ databases">
        <authorList>
            <person name="Tigano A."/>
        </authorList>
    </citation>
    <scope>NUCLEOTIDE SEQUENCE</scope>
</reference>
<dbReference type="AlphaFoldDB" id="A0A8S4BPW1"/>
<dbReference type="Pfam" id="PF02140">
    <property type="entry name" value="SUEL_Lectin"/>
    <property type="match status" value="4"/>
</dbReference>
<dbReference type="CDD" id="cd22835">
    <property type="entry name" value="Gal_Rha_Lectin_SML_rpt2"/>
    <property type="match status" value="2"/>
</dbReference>
<feature type="domain" description="SUEL-type lectin" evidence="4">
    <location>
        <begin position="375"/>
        <end position="464"/>
    </location>
</feature>
<name>A0A8S4BPW1_9TELE</name>
<dbReference type="InterPro" id="IPR043159">
    <property type="entry name" value="Lectin_gal-bd_sf"/>
</dbReference>
<evidence type="ECO:0000256" key="3">
    <source>
        <dbReference type="SAM" id="MobiDB-lite"/>
    </source>
</evidence>
<evidence type="ECO:0000259" key="4">
    <source>
        <dbReference type="PROSITE" id="PS50228"/>
    </source>
</evidence>
<feature type="domain" description="SUEL-type lectin" evidence="4">
    <location>
        <begin position="85"/>
        <end position="168"/>
    </location>
</feature>
<feature type="region of interest" description="Disordered" evidence="3">
    <location>
        <begin position="1"/>
        <end position="33"/>
    </location>
</feature>
<feature type="domain" description="SUEL-type lectin" evidence="4">
    <location>
        <begin position="275"/>
        <end position="368"/>
    </location>
</feature>
<evidence type="ECO:0000313" key="6">
    <source>
        <dbReference type="Proteomes" id="UP000677803"/>
    </source>
</evidence>
<dbReference type="InterPro" id="IPR000922">
    <property type="entry name" value="Lectin_gal-bd_dom"/>
</dbReference>
<sequence>MKELVTVATKKAPGPSPIPAPTALPHRRLAPPPSPITPKVISALNDQRSTESHCCAPKIMSLFSSTLCIPTEKVITCAPEAVHRLSCDTDGVISVQSALYGRMDGETCSQGKPPNEISNTDCSLVGTTSAIKTRCDGKKVCELNKNVLGDADPCRGTAKYLQTTYTCFPAIHQVICEHSLAYLHCDEGQIISVYGADYGRRDQTTCAFGRPASQIQNTVCSNPTLKVGESCNGKNSCIINASNSVFGDPCVGTYKYLEIPWPMKMGPFSSTERAISCDDDSNVHRLGCDTGVISVQSALYGRADRETCSEGRPQHQLENTRCSQAGTLNLVKNRCDGKKVCEFRTHDVRTSDPCYGIFKYLDTNYTCLVTIQHVACEHSYANLYCDEGQVIFVYGADYGRRDQTTCSYQRPPSQTENVYCSHPTKIVAERCNGKNRCTFRVRNSLFGDPCAGTFKYLEVAYVCNCK</sequence>
<dbReference type="CDD" id="cd22833">
    <property type="entry name" value="Gal_Rha_Lectin_CSL1-2_RBL_SML_rpt1"/>
    <property type="match status" value="2"/>
</dbReference>
<evidence type="ECO:0000313" key="5">
    <source>
        <dbReference type="EMBL" id="CAG6021167.1"/>
    </source>
</evidence>
<keyword evidence="1" id="KW-0430">Lectin</keyword>
<gene>
    <name evidence="5" type="ORF">MMEN_LOCUS21385</name>
</gene>
<keyword evidence="2" id="KW-0677">Repeat</keyword>